<comment type="caution">
    <text evidence="2">The sequence shown here is derived from an EMBL/GenBank/DDBJ whole genome shotgun (WGS) entry which is preliminary data.</text>
</comment>
<reference evidence="3" key="1">
    <citation type="submission" date="2013-09" db="EMBL/GenBank/DDBJ databases">
        <title>Corchorus olitorius genome sequencing.</title>
        <authorList>
            <person name="Alam M."/>
            <person name="Haque M.S."/>
            <person name="Islam M.S."/>
            <person name="Emdad E.M."/>
            <person name="Islam M.M."/>
            <person name="Ahmed B."/>
            <person name="Halim A."/>
            <person name="Hossen Q.M.M."/>
            <person name="Hossain M.Z."/>
            <person name="Ahmed R."/>
            <person name="Khan M.M."/>
            <person name="Islam R."/>
            <person name="Rashid M.M."/>
            <person name="Khan S.A."/>
            <person name="Rahman M.S."/>
            <person name="Alam M."/>
            <person name="Yahiya A.S."/>
            <person name="Khan M.S."/>
            <person name="Azam M.S."/>
            <person name="Haque T."/>
            <person name="Lashkar M.Z.H."/>
            <person name="Akhand A.I."/>
            <person name="Morshed G."/>
            <person name="Roy S."/>
            <person name="Uddin K.S."/>
            <person name="Rabeya T."/>
            <person name="Hossain A.S."/>
            <person name="Chowdhury A."/>
            <person name="Snigdha A.R."/>
            <person name="Mortoza M.S."/>
            <person name="Matin S.A."/>
            <person name="Hoque S.M.E."/>
            <person name="Islam M.K."/>
            <person name="Roy D.K."/>
            <person name="Haider R."/>
            <person name="Moosa M.M."/>
            <person name="Elias S.M."/>
            <person name="Hasan A.M."/>
            <person name="Jahan S."/>
            <person name="Shafiuddin M."/>
            <person name="Mahmood N."/>
            <person name="Shommy N.S."/>
        </authorList>
    </citation>
    <scope>NUCLEOTIDE SEQUENCE [LARGE SCALE GENOMIC DNA]</scope>
    <source>
        <strain evidence="3">cv. O-4</strain>
    </source>
</reference>
<feature type="transmembrane region" description="Helical" evidence="1">
    <location>
        <begin position="12"/>
        <end position="33"/>
    </location>
</feature>
<accession>A0A1R3K9A8</accession>
<dbReference type="AlphaFoldDB" id="A0A1R3K9A8"/>
<organism evidence="2 3">
    <name type="scientific">Corchorus olitorius</name>
    <dbReference type="NCBI Taxonomy" id="93759"/>
    <lineage>
        <taxon>Eukaryota</taxon>
        <taxon>Viridiplantae</taxon>
        <taxon>Streptophyta</taxon>
        <taxon>Embryophyta</taxon>
        <taxon>Tracheophyta</taxon>
        <taxon>Spermatophyta</taxon>
        <taxon>Magnoliopsida</taxon>
        <taxon>eudicotyledons</taxon>
        <taxon>Gunneridae</taxon>
        <taxon>Pentapetalae</taxon>
        <taxon>rosids</taxon>
        <taxon>malvids</taxon>
        <taxon>Malvales</taxon>
        <taxon>Malvaceae</taxon>
        <taxon>Grewioideae</taxon>
        <taxon>Apeibeae</taxon>
        <taxon>Corchorus</taxon>
    </lineage>
</organism>
<protein>
    <submittedName>
        <fullName evidence="2">Uncharacterized protein</fullName>
    </submittedName>
</protein>
<proteinExistence type="predicted"/>
<gene>
    <name evidence="2" type="ORF">COLO4_10281</name>
</gene>
<dbReference type="Proteomes" id="UP000187203">
    <property type="component" value="Unassembled WGS sequence"/>
</dbReference>
<keyword evidence="1" id="KW-0472">Membrane</keyword>
<evidence type="ECO:0000256" key="1">
    <source>
        <dbReference type="SAM" id="Phobius"/>
    </source>
</evidence>
<name>A0A1R3K9A8_9ROSI</name>
<evidence type="ECO:0000313" key="3">
    <source>
        <dbReference type="Proteomes" id="UP000187203"/>
    </source>
</evidence>
<keyword evidence="1" id="KW-1133">Transmembrane helix</keyword>
<evidence type="ECO:0000313" key="2">
    <source>
        <dbReference type="EMBL" id="OMP03672.1"/>
    </source>
</evidence>
<keyword evidence="3" id="KW-1185">Reference proteome</keyword>
<keyword evidence="1" id="KW-0812">Transmembrane</keyword>
<dbReference type="EMBL" id="AWUE01014451">
    <property type="protein sequence ID" value="OMP03672.1"/>
    <property type="molecule type" value="Genomic_DNA"/>
</dbReference>
<sequence length="42" mass="4728">MLSETVLSPCSAVFSLLSYSLTVVVLFFLRYFVLPAPWEEDG</sequence>